<organism evidence="1 2">
    <name type="scientific">Habropoda laboriosa</name>
    <dbReference type="NCBI Taxonomy" id="597456"/>
    <lineage>
        <taxon>Eukaryota</taxon>
        <taxon>Metazoa</taxon>
        <taxon>Ecdysozoa</taxon>
        <taxon>Arthropoda</taxon>
        <taxon>Hexapoda</taxon>
        <taxon>Insecta</taxon>
        <taxon>Pterygota</taxon>
        <taxon>Neoptera</taxon>
        <taxon>Endopterygota</taxon>
        <taxon>Hymenoptera</taxon>
        <taxon>Apocrita</taxon>
        <taxon>Aculeata</taxon>
        <taxon>Apoidea</taxon>
        <taxon>Anthophila</taxon>
        <taxon>Apidae</taxon>
        <taxon>Habropoda</taxon>
    </lineage>
</organism>
<protein>
    <submittedName>
        <fullName evidence="1">Uncharacterized protein</fullName>
    </submittedName>
</protein>
<dbReference type="EMBL" id="KQ414806">
    <property type="protein sequence ID" value="KOC60612.1"/>
    <property type="molecule type" value="Genomic_DNA"/>
</dbReference>
<sequence length="70" mass="8176">MSKCCSYANKDTRWSVASSKEHDGLIKIRMYNESEYSCSVIVGFNTFAAARKSIPRWEIRSGTHMLRRWQ</sequence>
<reference evidence="1 2" key="1">
    <citation type="submission" date="2015-07" db="EMBL/GenBank/DDBJ databases">
        <title>The genome of Habropoda laboriosa.</title>
        <authorList>
            <person name="Pan H."/>
            <person name="Kapheim K."/>
        </authorList>
    </citation>
    <scope>NUCLEOTIDE SEQUENCE [LARGE SCALE GENOMIC DNA]</scope>
    <source>
        <strain evidence="1">0110345459</strain>
    </source>
</reference>
<evidence type="ECO:0000313" key="1">
    <source>
        <dbReference type="EMBL" id="KOC60612.1"/>
    </source>
</evidence>
<name>A0A0L7QPP9_9HYME</name>
<accession>A0A0L7QPP9</accession>
<gene>
    <name evidence="1" type="ORF">WH47_07973</name>
</gene>
<dbReference type="Proteomes" id="UP000053825">
    <property type="component" value="Unassembled WGS sequence"/>
</dbReference>
<dbReference type="AlphaFoldDB" id="A0A0L7QPP9"/>
<proteinExistence type="predicted"/>
<evidence type="ECO:0000313" key="2">
    <source>
        <dbReference type="Proteomes" id="UP000053825"/>
    </source>
</evidence>
<keyword evidence="2" id="KW-1185">Reference proteome</keyword>